<keyword evidence="2 8" id="KW-0436">Ligase</keyword>
<dbReference type="Gene3D" id="3.90.170.10">
    <property type="entry name" value="Adenylosuccinate Synthetase, subunit A, domain 3"/>
    <property type="match status" value="2"/>
</dbReference>
<keyword evidence="3" id="KW-0479">Metal-binding</keyword>
<dbReference type="EC" id="6.3.4.4" evidence="8"/>
<keyword evidence="1" id="KW-0963">Cytoplasm</keyword>
<dbReference type="Pfam" id="PF00709">
    <property type="entry name" value="Adenylsucc_synt"/>
    <property type="match status" value="1"/>
</dbReference>
<dbReference type="EMBL" id="QMQX01000236">
    <property type="protein sequence ID" value="RLE48821.1"/>
    <property type="molecule type" value="Genomic_DNA"/>
</dbReference>
<evidence type="ECO:0000256" key="7">
    <source>
        <dbReference type="ARBA" id="ARBA00023134"/>
    </source>
</evidence>
<dbReference type="GO" id="GO:0046040">
    <property type="term" value="P:IMP metabolic process"/>
    <property type="evidence" value="ECO:0007669"/>
    <property type="project" value="TreeGrafter"/>
</dbReference>
<dbReference type="InterPro" id="IPR001114">
    <property type="entry name" value="Adenylosuccinate_synthetase"/>
</dbReference>
<evidence type="ECO:0000256" key="6">
    <source>
        <dbReference type="ARBA" id="ARBA00022842"/>
    </source>
</evidence>
<keyword evidence="6" id="KW-0460">Magnesium</keyword>
<protein>
    <submittedName>
        <fullName evidence="8">Adenylosuccinate synthetase</fullName>
        <ecNumber evidence="8">6.3.4.4</ecNumber>
    </submittedName>
</protein>
<dbReference type="InterPro" id="IPR042111">
    <property type="entry name" value="Adenylosuccinate_synth_dom3"/>
</dbReference>
<reference evidence="8 9" key="1">
    <citation type="submission" date="2018-06" db="EMBL/GenBank/DDBJ databases">
        <title>Extensive metabolic versatility and redundancy in microbially diverse, dynamic hydrothermal sediments.</title>
        <authorList>
            <person name="Dombrowski N."/>
            <person name="Teske A."/>
            <person name="Baker B.J."/>
        </authorList>
    </citation>
    <scope>NUCLEOTIDE SEQUENCE [LARGE SCALE GENOMIC DNA]</scope>
    <source>
        <strain evidence="8">B34_G17</strain>
    </source>
</reference>
<keyword evidence="7" id="KW-0342">GTP-binding</keyword>
<name>A0A497EPF4_9CREN</name>
<dbReference type="Gene3D" id="1.10.300.10">
    <property type="entry name" value="Adenylosuccinate Synthetase, subunit A, domain 2"/>
    <property type="match status" value="1"/>
</dbReference>
<evidence type="ECO:0000256" key="5">
    <source>
        <dbReference type="ARBA" id="ARBA00022755"/>
    </source>
</evidence>
<dbReference type="GO" id="GO:0005525">
    <property type="term" value="F:GTP binding"/>
    <property type="evidence" value="ECO:0007669"/>
    <property type="project" value="UniProtKB-KW"/>
</dbReference>
<dbReference type="GO" id="GO:0005737">
    <property type="term" value="C:cytoplasm"/>
    <property type="evidence" value="ECO:0007669"/>
    <property type="project" value="TreeGrafter"/>
</dbReference>
<evidence type="ECO:0000313" key="9">
    <source>
        <dbReference type="Proteomes" id="UP000272051"/>
    </source>
</evidence>
<keyword evidence="4" id="KW-0547">Nucleotide-binding</keyword>
<evidence type="ECO:0000256" key="4">
    <source>
        <dbReference type="ARBA" id="ARBA00022741"/>
    </source>
</evidence>
<sequence length="251" mass="27559">EIENTDVKNRICVDYNSGIMSDEHVSREKGDEQLMKKIGSTGSGVGTAMVDRVLRSLKLAKDYPELSPFLTNVAEEVNAALDRGEAILLEGTQGLYLSLYHGTYPYVTSRDVTASAVCSEVGVGPRRVDEVIVVLKAYVTRVGEGPLEGELSEEEAAKRGWLEVATVTGRKRRAAPFNFKMARRAVKINSASQVAITKLDTVFKGAYGLKDFEKLPLEAKEFIEEVEEEVGVPVTLISTGPDVYQVIDRRS</sequence>
<accession>A0A497EPF4</accession>
<dbReference type="HAMAP" id="MF_00011">
    <property type="entry name" value="Adenylosucc_synth"/>
    <property type="match status" value="1"/>
</dbReference>
<dbReference type="Proteomes" id="UP000272051">
    <property type="component" value="Unassembled WGS sequence"/>
</dbReference>
<evidence type="ECO:0000313" key="8">
    <source>
        <dbReference type="EMBL" id="RLE48821.1"/>
    </source>
</evidence>
<dbReference type="InterPro" id="IPR042110">
    <property type="entry name" value="Adenylosuccinate_synth_dom2"/>
</dbReference>
<proteinExistence type="inferred from homology"/>
<evidence type="ECO:0000256" key="2">
    <source>
        <dbReference type="ARBA" id="ARBA00022598"/>
    </source>
</evidence>
<dbReference type="FunFam" id="3.40.440.10:FF:000007">
    <property type="entry name" value="Adenylosuccinate synthetase"/>
    <property type="match status" value="1"/>
</dbReference>
<feature type="non-terminal residue" evidence="8">
    <location>
        <position position="1"/>
    </location>
</feature>
<evidence type="ECO:0000256" key="3">
    <source>
        <dbReference type="ARBA" id="ARBA00022723"/>
    </source>
</evidence>
<dbReference type="AlphaFoldDB" id="A0A497EPF4"/>
<dbReference type="Gene3D" id="3.40.440.10">
    <property type="entry name" value="Adenylosuccinate Synthetase, subunit A, domain 1"/>
    <property type="match status" value="1"/>
</dbReference>
<dbReference type="PANTHER" id="PTHR11846:SF0">
    <property type="entry name" value="ADENYLOSUCCINATE SYNTHETASE"/>
    <property type="match status" value="1"/>
</dbReference>
<dbReference type="NCBIfam" id="NF003295">
    <property type="entry name" value="PRK04293.1"/>
    <property type="match status" value="1"/>
</dbReference>
<dbReference type="SUPFAM" id="SSF52540">
    <property type="entry name" value="P-loop containing nucleoside triphosphate hydrolases"/>
    <property type="match status" value="1"/>
</dbReference>
<dbReference type="PANTHER" id="PTHR11846">
    <property type="entry name" value="ADENYLOSUCCINATE SYNTHETASE"/>
    <property type="match status" value="1"/>
</dbReference>
<dbReference type="GO" id="GO:0046872">
    <property type="term" value="F:metal ion binding"/>
    <property type="evidence" value="ECO:0007669"/>
    <property type="project" value="UniProtKB-KW"/>
</dbReference>
<dbReference type="InterPro" id="IPR027417">
    <property type="entry name" value="P-loop_NTPase"/>
</dbReference>
<organism evidence="8 9">
    <name type="scientific">Thermoproteota archaeon</name>
    <dbReference type="NCBI Taxonomy" id="2056631"/>
    <lineage>
        <taxon>Archaea</taxon>
        <taxon>Thermoproteota</taxon>
    </lineage>
</organism>
<gene>
    <name evidence="8" type="ORF">DRJ33_08705</name>
</gene>
<dbReference type="InterPro" id="IPR042109">
    <property type="entry name" value="Adenylosuccinate_synth_dom1"/>
</dbReference>
<dbReference type="SMART" id="SM00788">
    <property type="entry name" value="Adenylsucc_synt"/>
    <property type="match status" value="1"/>
</dbReference>
<dbReference type="GO" id="GO:0044208">
    <property type="term" value="P:'de novo' AMP biosynthetic process"/>
    <property type="evidence" value="ECO:0007669"/>
    <property type="project" value="TreeGrafter"/>
</dbReference>
<evidence type="ECO:0000256" key="1">
    <source>
        <dbReference type="ARBA" id="ARBA00022490"/>
    </source>
</evidence>
<dbReference type="GO" id="GO:0004019">
    <property type="term" value="F:adenylosuccinate synthase activity"/>
    <property type="evidence" value="ECO:0007669"/>
    <property type="project" value="UniProtKB-EC"/>
</dbReference>
<keyword evidence="5" id="KW-0658">Purine biosynthesis</keyword>
<comment type="caution">
    <text evidence="8">The sequence shown here is derived from an EMBL/GenBank/DDBJ whole genome shotgun (WGS) entry which is preliminary data.</text>
</comment>